<dbReference type="PANTHER" id="PTHR12350">
    <property type="entry name" value="HISTONE-LYSINE N-METHYLTRANSFERASE-RELATED"/>
    <property type="match status" value="1"/>
</dbReference>
<feature type="region of interest" description="Disordered" evidence="1">
    <location>
        <begin position="343"/>
        <end position="403"/>
    </location>
</feature>
<comment type="caution">
    <text evidence="3">The sequence shown here is derived from an EMBL/GenBank/DDBJ whole genome shotgun (WGS) entry which is preliminary data.</text>
</comment>
<accession>S9V7L7</accession>
<dbReference type="InterPro" id="IPR053201">
    <property type="entry name" value="Flavunoidine_N-MTase"/>
</dbReference>
<feature type="domain" description="SET" evidence="2">
    <location>
        <begin position="253"/>
        <end position="308"/>
    </location>
</feature>
<dbReference type="Pfam" id="PF00856">
    <property type="entry name" value="SET"/>
    <property type="match status" value="1"/>
</dbReference>
<dbReference type="InterPro" id="IPR001214">
    <property type="entry name" value="SET_dom"/>
</dbReference>
<dbReference type="SUPFAM" id="SSF82199">
    <property type="entry name" value="SET domain"/>
    <property type="match status" value="1"/>
</dbReference>
<organism evidence="3 4">
    <name type="scientific">Strigomonas culicis</name>
    <dbReference type="NCBI Taxonomy" id="28005"/>
    <lineage>
        <taxon>Eukaryota</taxon>
        <taxon>Discoba</taxon>
        <taxon>Euglenozoa</taxon>
        <taxon>Kinetoplastea</taxon>
        <taxon>Metakinetoplastina</taxon>
        <taxon>Trypanosomatida</taxon>
        <taxon>Trypanosomatidae</taxon>
        <taxon>Strigomonadinae</taxon>
        <taxon>Strigomonas</taxon>
    </lineage>
</organism>
<keyword evidence="4" id="KW-1185">Reference proteome</keyword>
<name>S9V7L7_9TRYP</name>
<evidence type="ECO:0000313" key="4">
    <source>
        <dbReference type="Proteomes" id="UP000015354"/>
    </source>
</evidence>
<evidence type="ECO:0000256" key="1">
    <source>
        <dbReference type="SAM" id="MobiDB-lite"/>
    </source>
</evidence>
<dbReference type="AlphaFoldDB" id="S9V7L7"/>
<evidence type="ECO:0000313" key="3">
    <source>
        <dbReference type="EMBL" id="EPY36833.1"/>
    </source>
</evidence>
<evidence type="ECO:0000259" key="2">
    <source>
        <dbReference type="Pfam" id="PF00856"/>
    </source>
</evidence>
<dbReference type="PANTHER" id="PTHR12350:SF5">
    <property type="entry name" value="SET DOMAIN-CONTAINING PROTEIN"/>
    <property type="match status" value="1"/>
</dbReference>
<dbReference type="Proteomes" id="UP000015354">
    <property type="component" value="Unassembled WGS sequence"/>
</dbReference>
<protein>
    <recommendedName>
        <fullName evidence="2">SET domain-containing protein</fullName>
    </recommendedName>
</protein>
<sequence>MLRRSFLLLGVGEQLYGELSSLPRDYYHCCAANFNILLHEKTFIGIRSSQQRGLFLDADRGAPLAPNTPVATVPLQSLYRLSNIHTKPNALRAIQLDDVRAAIRDDEMKMMAPQLLLGLQFAAIITALPDITKESTQADVERVAAVLRGGANPWARMLDDEDFNEQFILGMYGMTLDTWQRASYDQLTEKFHHALTDLHSTLRLPYTIDHLRRITRLVLARAEHVPPADYYDGSALARRLQRRWRQLRRRPDPAEVAMVPLLDMVNHSNRPNCGVRVGPSPALGGKGAITLFTLTRVEPGHELCRHYNFALSRPYALFRYGFLPFDLISIVEHDAVQEHYVKHKGSMRPESEEKQQQRAREDREVARLEQIFKDARRQSHLPPDPALGERRSRREPGQPSGAA</sequence>
<proteinExistence type="predicted"/>
<dbReference type="Gene3D" id="3.90.1410.10">
    <property type="entry name" value="set domain protein methyltransferase, domain 1"/>
    <property type="match status" value="1"/>
</dbReference>
<feature type="compositionally biased region" description="Basic and acidic residues" evidence="1">
    <location>
        <begin position="387"/>
        <end position="396"/>
    </location>
</feature>
<dbReference type="InterPro" id="IPR046341">
    <property type="entry name" value="SET_dom_sf"/>
</dbReference>
<gene>
    <name evidence="3" type="ORF">STCU_00384</name>
</gene>
<dbReference type="OrthoDB" id="441812at2759"/>
<feature type="compositionally biased region" description="Basic and acidic residues" evidence="1">
    <location>
        <begin position="347"/>
        <end position="377"/>
    </location>
</feature>
<reference evidence="3 4" key="1">
    <citation type="journal article" date="2013" name="PLoS ONE">
        <title>Predicting the Proteins of Angomonas deanei, Strigomonas culicis and Their Respective Endosymbionts Reveals New Aspects of the Trypanosomatidae Family.</title>
        <authorList>
            <person name="Motta M.C."/>
            <person name="Martins A.C."/>
            <person name="de Souza S.S."/>
            <person name="Catta-Preta C.M."/>
            <person name="Silva R."/>
            <person name="Klein C.C."/>
            <person name="de Almeida L.G."/>
            <person name="de Lima Cunha O."/>
            <person name="Ciapina L.P."/>
            <person name="Brocchi M."/>
            <person name="Colabardini A.C."/>
            <person name="de Araujo Lima B."/>
            <person name="Machado C.R."/>
            <person name="de Almeida Soares C.M."/>
            <person name="Probst C.M."/>
            <person name="de Menezes C.B."/>
            <person name="Thompson C.E."/>
            <person name="Bartholomeu D.C."/>
            <person name="Gradia D.F."/>
            <person name="Pavoni D.P."/>
            <person name="Grisard E.C."/>
            <person name="Fantinatti-Garboggini F."/>
            <person name="Marchini F.K."/>
            <person name="Rodrigues-Luiz G.F."/>
            <person name="Wagner G."/>
            <person name="Goldman G.H."/>
            <person name="Fietto J.L."/>
            <person name="Elias M.C."/>
            <person name="Goldman M.H."/>
            <person name="Sagot M.F."/>
            <person name="Pereira M."/>
            <person name="Stoco P.H."/>
            <person name="de Mendonca-Neto R.P."/>
            <person name="Teixeira S.M."/>
            <person name="Maciel T.E."/>
            <person name="de Oliveira Mendes T.A."/>
            <person name="Urmenyi T.P."/>
            <person name="de Souza W."/>
            <person name="Schenkman S."/>
            <person name="de Vasconcelos A.T."/>
        </authorList>
    </citation>
    <scope>NUCLEOTIDE SEQUENCE [LARGE SCALE GENOMIC DNA]</scope>
</reference>
<dbReference type="EMBL" id="ATMH01000384">
    <property type="protein sequence ID" value="EPY36833.1"/>
    <property type="molecule type" value="Genomic_DNA"/>
</dbReference>